<evidence type="ECO:0000313" key="3">
    <source>
        <dbReference type="Proteomes" id="UP001519460"/>
    </source>
</evidence>
<dbReference type="AlphaFoldDB" id="A0ABD0KFI7"/>
<keyword evidence="3" id="KW-1185">Reference proteome</keyword>
<feature type="non-terminal residue" evidence="2">
    <location>
        <position position="1"/>
    </location>
</feature>
<dbReference type="EMBL" id="JACVVK020000190">
    <property type="protein sequence ID" value="KAK7485755.1"/>
    <property type="molecule type" value="Genomic_DNA"/>
</dbReference>
<accession>A0ABD0KFI7</accession>
<protein>
    <submittedName>
        <fullName evidence="2">Uncharacterized protein</fullName>
    </submittedName>
</protein>
<evidence type="ECO:0000313" key="2">
    <source>
        <dbReference type="EMBL" id="KAK7485755.1"/>
    </source>
</evidence>
<dbReference type="Proteomes" id="UP001519460">
    <property type="component" value="Unassembled WGS sequence"/>
</dbReference>
<comment type="caution">
    <text evidence="2">The sequence shown here is derived from an EMBL/GenBank/DDBJ whole genome shotgun (WGS) entry which is preliminary data.</text>
</comment>
<feature type="non-terminal residue" evidence="2">
    <location>
        <position position="151"/>
    </location>
</feature>
<reference evidence="2 3" key="1">
    <citation type="journal article" date="2023" name="Sci. Data">
        <title>Genome assembly of the Korean intertidal mud-creeper Batillaria attramentaria.</title>
        <authorList>
            <person name="Patra A.K."/>
            <person name="Ho P.T."/>
            <person name="Jun S."/>
            <person name="Lee S.J."/>
            <person name="Kim Y."/>
            <person name="Won Y.J."/>
        </authorList>
    </citation>
    <scope>NUCLEOTIDE SEQUENCE [LARGE SCALE GENOMIC DNA]</scope>
    <source>
        <strain evidence="2">Wonlab-2016</strain>
    </source>
</reference>
<feature type="region of interest" description="Disordered" evidence="1">
    <location>
        <begin position="1"/>
        <end position="23"/>
    </location>
</feature>
<name>A0ABD0KFI7_9CAEN</name>
<proteinExistence type="predicted"/>
<organism evidence="2 3">
    <name type="scientific">Batillaria attramentaria</name>
    <dbReference type="NCBI Taxonomy" id="370345"/>
    <lineage>
        <taxon>Eukaryota</taxon>
        <taxon>Metazoa</taxon>
        <taxon>Spiralia</taxon>
        <taxon>Lophotrochozoa</taxon>
        <taxon>Mollusca</taxon>
        <taxon>Gastropoda</taxon>
        <taxon>Caenogastropoda</taxon>
        <taxon>Sorbeoconcha</taxon>
        <taxon>Cerithioidea</taxon>
        <taxon>Batillariidae</taxon>
        <taxon>Batillaria</taxon>
    </lineage>
</organism>
<evidence type="ECO:0000256" key="1">
    <source>
        <dbReference type="SAM" id="MobiDB-lite"/>
    </source>
</evidence>
<gene>
    <name evidence="2" type="ORF">BaRGS_00023056</name>
</gene>
<sequence>LSDLTISPHTRPPEGARNTVSPNHQDFPFKELALVIFALKIPPKSLEDVGFSLSAQGVIPGVGEKRLVRKFYGLRKLEPTLQGKLSDVGMTSWTGQLVVQEISCMIRGSQTLVFSQECKDRLALTSVGGDKHRRTQRLIHPPREPVLQSYA</sequence>